<dbReference type="GO" id="GO:0015288">
    <property type="term" value="F:porin activity"/>
    <property type="evidence" value="ECO:0007669"/>
    <property type="project" value="TreeGrafter"/>
</dbReference>
<dbReference type="GO" id="GO:0015562">
    <property type="term" value="F:efflux transmembrane transporter activity"/>
    <property type="evidence" value="ECO:0007669"/>
    <property type="project" value="InterPro"/>
</dbReference>
<evidence type="ECO:0000256" key="7">
    <source>
        <dbReference type="SAM" id="Coils"/>
    </source>
</evidence>
<dbReference type="AlphaFoldDB" id="A0A3B0TX97"/>
<gene>
    <name evidence="8" type="ORF">MNBD_BACTEROID01-1145</name>
</gene>
<accession>A0A3B0TX97</accession>
<evidence type="ECO:0000256" key="6">
    <source>
        <dbReference type="ARBA" id="ARBA00023237"/>
    </source>
</evidence>
<feature type="coiled-coil region" evidence="7">
    <location>
        <begin position="196"/>
        <end position="223"/>
    </location>
</feature>
<dbReference type="GO" id="GO:1990281">
    <property type="term" value="C:efflux pump complex"/>
    <property type="evidence" value="ECO:0007669"/>
    <property type="project" value="TreeGrafter"/>
</dbReference>
<protein>
    <submittedName>
        <fullName evidence="8">Heavy metal RND efflux outer membrane protein, CzcC family</fullName>
    </submittedName>
</protein>
<name>A0A3B0TX97_9ZZZZ</name>
<dbReference type="PANTHER" id="PTHR30026">
    <property type="entry name" value="OUTER MEMBRANE PROTEIN TOLC"/>
    <property type="match status" value="1"/>
</dbReference>
<proteinExistence type="predicted"/>
<dbReference type="InterPro" id="IPR051906">
    <property type="entry name" value="TolC-like"/>
</dbReference>
<evidence type="ECO:0000256" key="2">
    <source>
        <dbReference type="ARBA" id="ARBA00022448"/>
    </source>
</evidence>
<keyword evidence="6" id="KW-0998">Cell outer membrane</keyword>
<dbReference type="SUPFAM" id="SSF56954">
    <property type="entry name" value="Outer membrane efflux proteins (OEP)"/>
    <property type="match status" value="1"/>
</dbReference>
<keyword evidence="2" id="KW-0813">Transport</keyword>
<keyword evidence="3" id="KW-1134">Transmembrane beta strand</keyword>
<organism evidence="8">
    <name type="scientific">hydrothermal vent metagenome</name>
    <dbReference type="NCBI Taxonomy" id="652676"/>
    <lineage>
        <taxon>unclassified sequences</taxon>
        <taxon>metagenomes</taxon>
        <taxon>ecological metagenomes</taxon>
    </lineage>
</organism>
<evidence type="ECO:0000256" key="5">
    <source>
        <dbReference type="ARBA" id="ARBA00023136"/>
    </source>
</evidence>
<evidence type="ECO:0000256" key="3">
    <source>
        <dbReference type="ARBA" id="ARBA00022452"/>
    </source>
</evidence>
<keyword evidence="7" id="KW-0175">Coiled coil</keyword>
<dbReference type="Pfam" id="PF02321">
    <property type="entry name" value="OEP"/>
    <property type="match status" value="1"/>
</dbReference>
<sequence>MRNTELNNIHSSKSPLKGSTWAKLLKQLAGVTGSLLLVILLAFNSNAQDELNNYLQAAAENNPGLKAKFNDYMAALEVAPQVKALPDPQVAFAYFISPAETRVGPQRFKFSASQMFPWFGTLQARENVAVQAAKAKYELFRESKSKLFNDVKAAYYNLYFNQKAEVITLENIDILNTFQRLANIKIETGLVSMVDEYRIEMEINELENQLALLKDKERFLRTAFNNLLDVGSNDVVLLPEDLWTTDFSYSKQAALDSITQFNHRLLSIDFQQAALGYKREVAALMGKPNIKLGLDYTFVGKGRNNLAGKDAFVFPMVGVTIPLYRNKYKAMVQEVVYLEAAKTNEKADKTNMLETLFEKAWKDYLDGDRRIDLYKTQLILAKQSLNLLATEYATESKNFEEILRMERKVLKYNLELEKAKADKQAAVAFIAYLMGK</sequence>
<evidence type="ECO:0000256" key="4">
    <source>
        <dbReference type="ARBA" id="ARBA00022692"/>
    </source>
</evidence>
<reference evidence="8" key="1">
    <citation type="submission" date="2018-06" db="EMBL/GenBank/DDBJ databases">
        <authorList>
            <person name="Zhirakovskaya E."/>
        </authorList>
    </citation>
    <scope>NUCLEOTIDE SEQUENCE</scope>
</reference>
<comment type="subcellular location">
    <subcellularLocation>
        <location evidence="1">Cell outer membrane</location>
    </subcellularLocation>
</comment>
<keyword evidence="5" id="KW-0472">Membrane</keyword>
<evidence type="ECO:0000313" key="8">
    <source>
        <dbReference type="EMBL" id="VAW20793.1"/>
    </source>
</evidence>
<dbReference type="InterPro" id="IPR003423">
    <property type="entry name" value="OMP_efflux"/>
</dbReference>
<dbReference type="EMBL" id="UOEP01000128">
    <property type="protein sequence ID" value="VAW20793.1"/>
    <property type="molecule type" value="Genomic_DNA"/>
</dbReference>
<keyword evidence="4" id="KW-0812">Transmembrane</keyword>
<dbReference type="PANTHER" id="PTHR30026:SF20">
    <property type="entry name" value="OUTER MEMBRANE PROTEIN TOLC"/>
    <property type="match status" value="1"/>
</dbReference>
<dbReference type="Gene3D" id="1.20.1600.10">
    <property type="entry name" value="Outer membrane efflux proteins (OEP)"/>
    <property type="match status" value="1"/>
</dbReference>
<dbReference type="GO" id="GO:0009279">
    <property type="term" value="C:cell outer membrane"/>
    <property type="evidence" value="ECO:0007669"/>
    <property type="project" value="UniProtKB-SubCell"/>
</dbReference>
<evidence type="ECO:0000256" key="1">
    <source>
        <dbReference type="ARBA" id="ARBA00004442"/>
    </source>
</evidence>